<dbReference type="NCBIfam" id="TIGR00835">
    <property type="entry name" value="agcS"/>
    <property type="match status" value="1"/>
</dbReference>
<feature type="transmembrane region" description="Helical" evidence="9">
    <location>
        <begin position="72"/>
        <end position="93"/>
    </location>
</feature>
<evidence type="ECO:0000256" key="4">
    <source>
        <dbReference type="ARBA" id="ARBA00022475"/>
    </source>
</evidence>
<comment type="similarity">
    <text evidence="2 9">Belongs to the alanine or glycine:cation symporter (AGCS) (TC 2.A.25) family.</text>
</comment>
<dbReference type="FunFam" id="1.20.1740.10:FF:000004">
    <property type="entry name" value="Sodium:alanine symporter family protein"/>
    <property type="match status" value="1"/>
</dbReference>
<feature type="transmembrane region" description="Helical" evidence="9">
    <location>
        <begin position="395"/>
        <end position="413"/>
    </location>
</feature>
<dbReference type="Proteomes" id="UP000824141">
    <property type="component" value="Unassembled WGS sequence"/>
</dbReference>
<accession>A0A9D1FRU2</accession>
<dbReference type="PROSITE" id="PS00873">
    <property type="entry name" value="NA_ALANINE_SYMP"/>
    <property type="match status" value="1"/>
</dbReference>
<feature type="transmembrane region" description="Helical" evidence="9">
    <location>
        <begin position="217"/>
        <end position="237"/>
    </location>
</feature>
<feature type="transmembrane region" description="Helical" evidence="9">
    <location>
        <begin position="183"/>
        <end position="205"/>
    </location>
</feature>
<reference evidence="10" key="2">
    <citation type="journal article" date="2021" name="PeerJ">
        <title>Extensive microbial diversity within the chicken gut microbiome revealed by metagenomics and culture.</title>
        <authorList>
            <person name="Gilroy R."/>
            <person name="Ravi A."/>
            <person name="Getino M."/>
            <person name="Pursley I."/>
            <person name="Horton D.L."/>
            <person name="Alikhan N.F."/>
            <person name="Baker D."/>
            <person name="Gharbi K."/>
            <person name="Hall N."/>
            <person name="Watson M."/>
            <person name="Adriaenssens E.M."/>
            <person name="Foster-Nyarko E."/>
            <person name="Jarju S."/>
            <person name="Secka A."/>
            <person name="Antonio M."/>
            <person name="Oren A."/>
            <person name="Chaudhuri R.R."/>
            <person name="La Ragione R."/>
            <person name="Hildebrand F."/>
            <person name="Pallen M.J."/>
        </authorList>
    </citation>
    <scope>NUCLEOTIDE SEQUENCE</scope>
    <source>
        <strain evidence="10">6086</strain>
    </source>
</reference>
<dbReference type="GO" id="GO:0005283">
    <property type="term" value="F:amino acid:sodium symporter activity"/>
    <property type="evidence" value="ECO:0007669"/>
    <property type="project" value="InterPro"/>
</dbReference>
<gene>
    <name evidence="10" type="ORF">IAD03_04920</name>
</gene>
<evidence type="ECO:0000256" key="2">
    <source>
        <dbReference type="ARBA" id="ARBA00009261"/>
    </source>
</evidence>
<feature type="transmembrane region" description="Helical" evidence="9">
    <location>
        <begin position="14"/>
        <end position="33"/>
    </location>
</feature>
<keyword evidence="8 9" id="KW-0472">Membrane</keyword>
<name>A0A9D1FRU2_9FIRM</name>
<evidence type="ECO:0000313" key="10">
    <source>
        <dbReference type="EMBL" id="HIS78694.1"/>
    </source>
</evidence>
<dbReference type="GO" id="GO:0005886">
    <property type="term" value="C:plasma membrane"/>
    <property type="evidence" value="ECO:0007669"/>
    <property type="project" value="UniProtKB-SubCell"/>
</dbReference>
<evidence type="ECO:0000256" key="1">
    <source>
        <dbReference type="ARBA" id="ARBA00004651"/>
    </source>
</evidence>
<reference evidence="10" key="1">
    <citation type="submission" date="2020-10" db="EMBL/GenBank/DDBJ databases">
        <authorList>
            <person name="Gilroy R."/>
        </authorList>
    </citation>
    <scope>NUCLEOTIDE SEQUENCE</scope>
    <source>
        <strain evidence="10">6086</strain>
    </source>
</reference>
<dbReference type="Pfam" id="PF01235">
    <property type="entry name" value="Na_Ala_symp"/>
    <property type="match status" value="1"/>
</dbReference>
<keyword evidence="6 9" id="KW-0769">Symport</keyword>
<protein>
    <submittedName>
        <fullName evidence="10">Sodium:alanine symporter family protein</fullName>
    </submittedName>
</protein>
<feature type="transmembrane region" description="Helical" evidence="9">
    <location>
        <begin position="151"/>
        <end position="171"/>
    </location>
</feature>
<evidence type="ECO:0000256" key="7">
    <source>
        <dbReference type="ARBA" id="ARBA00022989"/>
    </source>
</evidence>
<evidence type="ECO:0000313" key="11">
    <source>
        <dbReference type="Proteomes" id="UP000824141"/>
    </source>
</evidence>
<feature type="transmembrane region" description="Helical" evidence="9">
    <location>
        <begin position="243"/>
        <end position="266"/>
    </location>
</feature>
<dbReference type="InterPro" id="IPR001463">
    <property type="entry name" value="Na/Ala_symport"/>
</dbReference>
<sequence>MNGLTSFVSTVNTWMWDAILLVLLCGTGIWFTIRLKFVQVRKFRQGLKAVFGNIRLHGDKAGNDGMSSFQSLATAVAAQVGTGNIAGAATAIASGGPGAIFWMWLSAFFGMATIYVEATLAQKYRRTVDGEIKGGPVYCIKAKFQGVFGKFLAGFFAVAITLALGFMGNMVQSNSISDAFQTAFHVPGLAVGIVVAIFAAIIFLGGKKRIAAVTEKIVPVMAVLYVLGSLIVLAVNWRNLGTAFAQIFVLAFDPQAMADGVAGITVREAIRFGVARGLFSNEAGMGSTPHAHALAKVKHPCDQGVVAMIGVFIDTFIVLTMTALVILSTGALSLTDANGAPLTAAPLAQAAFNTVFGSFGNIFIAVCMLFFAFSTIIGWFFFGETNVKYLFGKRAVPVYSTLVIVFVILGSIMKVDLVWSLSDMFNGLMVLPNLIGVLALTGVVVLLSREHDEQRRLGK</sequence>
<comment type="caution">
    <text evidence="10">The sequence shown here is derived from an EMBL/GenBank/DDBJ whole genome shotgun (WGS) entry which is preliminary data.</text>
</comment>
<feature type="transmembrane region" description="Helical" evidence="9">
    <location>
        <begin position="99"/>
        <end position="116"/>
    </location>
</feature>
<dbReference type="EMBL" id="DVJM01000098">
    <property type="protein sequence ID" value="HIS78694.1"/>
    <property type="molecule type" value="Genomic_DNA"/>
</dbReference>
<keyword evidence="4 9" id="KW-1003">Cell membrane</keyword>
<feature type="transmembrane region" description="Helical" evidence="9">
    <location>
        <begin position="425"/>
        <end position="447"/>
    </location>
</feature>
<proteinExistence type="inferred from homology"/>
<dbReference type="PANTHER" id="PTHR30330:SF14">
    <property type="entry name" value="SODIUM_AMINO ACID (ALANINE) SYMPORTER"/>
    <property type="match status" value="1"/>
</dbReference>
<keyword evidence="7 9" id="KW-1133">Transmembrane helix</keyword>
<evidence type="ECO:0000256" key="5">
    <source>
        <dbReference type="ARBA" id="ARBA00022692"/>
    </source>
</evidence>
<keyword evidence="5 9" id="KW-0812">Transmembrane</keyword>
<evidence type="ECO:0000256" key="8">
    <source>
        <dbReference type="ARBA" id="ARBA00023136"/>
    </source>
</evidence>
<comment type="subcellular location">
    <subcellularLocation>
        <location evidence="1 9">Cell membrane</location>
        <topology evidence="1 9">Multi-pass membrane protein</topology>
    </subcellularLocation>
</comment>
<evidence type="ECO:0000256" key="3">
    <source>
        <dbReference type="ARBA" id="ARBA00022448"/>
    </source>
</evidence>
<evidence type="ECO:0000256" key="6">
    <source>
        <dbReference type="ARBA" id="ARBA00022847"/>
    </source>
</evidence>
<dbReference type="AlphaFoldDB" id="A0A9D1FRU2"/>
<keyword evidence="3 9" id="KW-0813">Transport</keyword>
<dbReference type="PRINTS" id="PR00175">
    <property type="entry name" value="NAALASMPORT"/>
</dbReference>
<dbReference type="PANTHER" id="PTHR30330">
    <property type="entry name" value="AGSS FAMILY TRANSPORTER, SODIUM-ALANINE"/>
    <property type="match status" value="1"/>
</dbReference>
<dbReference type="Gene3D" id="1.20.1740.10">
    <property type="entry name" value="Amino acid/polyamine transporter I"/>
    <property type="match status" value="1"/>
</dbReference>
<evidence type="ECO:0000256" key="9">
    <source>
        <dbReference type="RuleBase" id="RU363064"/>
    </source>
</evidence>
<feature type="transmembrane region" description="Helical" evidence="9">
    <location>
        <begin position="305"/>
        <end position="327"/>
    </location>
</feature>
<feature type="transmembrane region" description="Helical" evidence="9">
    <location>
        <begin position="362"/>
        <end position="383"/>
    </location>
</feature>
<organism evidence="10 11">
    <name type="scientific">Candidatus Caccousia stercoris</name>
    <dbReference type="NCBI Taxonomy" id="2840723"/>
    <lineage>
        <taxon>Bacteria</taxon>
        <taxon>Bacillati</taxon>
        <taxon>Bacillota</taxon>
        <taxon>Clostridia</taxon>
        <taxon>Eubacteriales</taxon>
        <taxon>Oscillospiraceae</taxon>
        <taxon>Oscillospiraceae incertae sedis</taxon>
        <taxon>Candidatus Caccousia</taxon>
    </lineage>
</organism>